<feature type="region of interest" description="Disordered" evidence="1">
    <location>
        <begin position="1"/>
        <end position="83"/>
    </location>
</feature>
<evidence type="ECO:0000313" key="4">
    <source>
        <dbReference type="RefSeq" id="XP_019300895.2"/>
    </source>
</evidence>
<dbReference type="RefSeq" id="XP_019300894.2">
    <property type="nucleotide sequence ID" value="XM_019445349.2"/>
</dbReference>
<reference evidence="3 4" key="1">
    <citation type="submission" date="2025-04" db="UniProtKB">
        <authorList>
            <consortium name="RefSeq"/>
        </authorList>
    </citation>
    <scope>IDENTIFICATION</scope>
    <source>
        <tissue evidence="3 4">Whole blood</tissue>
    </source>
</reference>
<dbReference type="Proteomes" id="UP001165780">
    <property type="component" value="Unplaced"/>
</dbReference>
<accession>A0A9V1FE22</accession>
<sequence length="280" mass="30661">MPQPPRPTGSWQRCARDSRDALMNVKDRDTVRSQVRRQHGTRRPAPQEAWESALAGSGHVRHPGLQPCRRTRRTQTPRLEPAGVTTDRRLCLCDKRLMSLRPRPSEDSEGSSTHLPTCPHPGAACWLPRARASLQAHPGAGAGGAESKHCSKLQATGMEAPRSPSLCAVTRSTRLSGQPFPPGRCRAPLTCQQPEQEGSFAIAWRLWHTEDKRGLSRAFCQDLALGKAFLCPGGTPTSKAHRVTRLSSQALPQLSHRVCKGPPHGRLVFPEPGAQSECQQ</sequence>
<protein>
    <submittedName>
        <fullName evidence="3 4">Uncharacterized protein LOC109264819</fullName>
    </submittedName>
</protein>
<feature type="compositionally biased region" description="Basic and acidic residues" evidence="1">
    <location>
        <begin position="14"/>
        <end position="31"/>
    </location>
</feature>
<gene>
    <name evidence="3 4" type="primary">LOC109264819</name>
</gene>
<dbReference type="KEGG" id="ppad:109264819"/>
<name>A0A9V1FE22_PANPR</name>
<dbReference type="RefSeq" id="XP_019300895.2">
    <property type="nucleotide sequence ID" value="XM_019445350.2"/>
</dbReference>
<evidence type="ECO:0000313" key="2">
    <source>
        <dbReference type="Proteomes" id="UP001165780"/>
    </source>
</evidence>
<organism evidence="2 3">
    <name type="scientific">Panthera pardus</name>
    <name type="common">Leopard</name>
    <name type="synonym">Felis pardus</name>
    <dbReference type="NCBI Taxonomy" id="9691"/>
    <lineage>
        <taxon>Eukaryota</taxon>
        <taxon>Metazoa</taxon>
        <taxon>Chordata</taxon>
        <taxon>Craniata</taxon>
        <taxon>Vertebrata</taxon>
        <taxon>Euteleostomi</taxon>
        <taxon>Mammalia</taxon>
        <taxon>Eutheria</taxon>
        <taxon>Laurasiatheria</taxon>
        <taxon>Carnivora</taxon>
        <taxon>Feliformia</taxon>
        <taxon>Felidae</taxon>
        <taxon>Pantherinae</taxon>
        <taxon>Panthera</taxon>
    </lineage>
</organism>
<dbReference type="GeneID" id="109264819"/>
<dbReference type="AlphaFoldDB" id="A0A9V1FE22"/>
<proteinExistence type="predicted"/>
<keyword evidence="2" id="KW-1185">Reference proteome</keyword>
<evidence type="ECO:0000256" key="1">
    <source>
        <dbReference type="SAM" id="MobiDB-lite"/>
    </source>
</evidence>
<evidence type="ECO:0000313" key="3">
    <source>
        <dbReference type="RefSeq" id="XP_019300894.2"/>
    </source>
</evidence>